<comment type="caution">
    <text evidence="4">The sequence shown here is derived from an EMBL/GenBank/DDBJ whole genome shotgun (WGS) entry which is preliminary data.</text>
</comment>
<dbReference type="PANTHER" id="PTHR22904:SF523">
    <property type="entry name" value="STRESS-INDUCED-PHOSPHOPROTEIN 1"/>
    <property type="match status" value="1"/>
</dbReference>
<evidence type="ECO:0000313" key="4">
    <source>
        <dbReference type="EMBL" id="GMM45207.1"/>
    </source>
</evidence>
<evidence type="ECO:0000313" key="5">
    <source>
        <dbReference type="Proteomes" id="UP001378960"/>
    </source>
</evidence>
<dbReference type="InterPro" id="IPR011990">
    <property type="entry name" value="TPR-like_helical_dom_sf"/>
</dbReference>
<dbReference type="Proteomes" id="UP001378960">
    <property type="component" value="Unassembled WGS sequence"/>
</dbReference>
<dbReference type="GO" id="GO:0016874">
    <property type="term" value="F:ligase activity"/>
    <property type="evidence" value="ECO:0007669"/>
    <property type="project" value="UniProtKB-KW"/>
</dbReference>
<dbReference type="EMBL" id="BTGB01000002">
    <property type="protein sequence ID" value="GMM45207.1"/>
    <property type="molecule type" value="Genomic_DNA"/>
</dbReference>
<feature type="repeat" description="TPR" evidence="3">
    <location>
        <begin position="4"/>
        <end position="37"/>
    </location>
</feature>
<dbReference type="SUPFAM" id="SSF48452">
    <property type="entry name" value="TPR-like"/>
    <property type="match status" value="1"/>
</dbReference>
<evidence type="ECO:0000256" key="2">
    <source>
        <dbReference type="ARBA" id="ARBA00022803"/>
    </source>
</evidence>
<gene>
    <name evidence="4" type="ORF">DAPK24_017820</name>
</gene>
<dbReference type="GO" id="GO:0003677">
    <property type="term" value="F:DNA binding"/>
    <property type="evidence" value="ECO:0007669"/>
    <property type="project" value="UniProtKB-KW"/>
</dbReference>
<dbReference type="InterPro" id="IPR032675">
    <property type="entry name" value="LRR_dom_sf"/>
</dbReference>
<evidence type="ECO:0000256" key="1">
    <source>
        <dbReference type="ARBA" id="ARBA00022737"/>
    </source>
</evidence>
<keyword evidence="2 3" id="KW-0802">TPR repeat</keyword>
<reference evidence="4 5" key="1">
    <citation type="journal article" date="2023" name="Elife">
        <title>Identification of key yeast species and microbe-microbe interactions impacting larval growth of Drosophila in the wild.</title>
        <authorList>
            <person name="Mure A."/>
            <person name="Sugiura Y."/>
            <person name="Maeda R."/>
            <person name="Honda K."/>
            <person name="Sakurai N."/>
            <person name="Takahashi Y."/>
            <person name="Watada M."/>
            <person name="Katoh T."/>
            <person name="Gotoh A."/>
            <person name="Gotoh Y."/>
            <person name="Taniguchi I."/>
            <person name="Nakamura K."/>
            <person name="Hayashi T."/>
            <person name="Katayama T."/>
            <person name="Uemura T."/>
            <person name="Hattori Y."/>
        </authorList>
    </citation>
    <scope>NUCLEOTIDE SEQUENCE [LARGE SCALE GENOMIC DNA]</scope>
    <source>
        <strain evidence="4 5">PK-24</strain>
    </source>
</reference>
<dbReference type="InterPro" id="IPR036047">
    <property type="entry name" value="F-box-like_dom_sf"/>
</dbReference>
<evidence type="ECO:0000256" key="3">
    <source>
        <dbReference type="PROSITE-ProRule" id="PRU00339"/>
    </source>
</evidence>
<name>A0AAV5R2G6_PICKL</name>
<dbReference type="PANTHER" id="PTHR22904">
    <property type="entry name" value="TPR REPEAT CONTAINING PROTEIN"/>
    <property type="match status" value="1"/>
</dbReference>
<accession>A0AAV5R2G6</accession>
<protein>
    <submittedName>
        <fullName evidence="4">DNA-binding SCF ubiquitin ligase subunit</fullName>
    </submittedName>
</protein>
<keyword evidence="1" id="KW-0677">Repeat</keyword>
<dbReference type="SUPFAM" id="SSF81383">
    <property type="entry name" value="F-box domain"/>
    <property type="match status" value="1"/>
</dbReference>
<dbReference type="AlphaFoldDB" id="A0AAV5R2G6"/>
<dbReference type="PROSITE" id="PS50005">
    <property type="entry name" value="TPR"/>
    <property type="match status" value="1"/>
</dbReference>
<dbReference type="Gene3D" id="1.25.40.10">
    <property type="entry name" value="Tetratricopeptide repeat domain"/>
    <property type="match status" value="1"/>
</dbReference>
<keyword evidence="5" id="KW-1185">Reference proteome</keyword>
<dbReference type="GO" id="GO:0051879">
    <property type="term" value="F:Hsp90 protein binding"/>
    <property type="evidence" value="ECO:0007669"/>
    <property type="project" value="TreeGrafter"/>
</dbReference>
<proteinExistence type="predicted"/>
<organism evidence="4 5">
    <name type="scientific">Pichia kluyveri</name>
    <name type="common">Yeast</name>
    <dbReference type="NCBI Taxonomy" id="36015"/>
    <lineage>
        <taxon>Eukaryota</taxon>
        <taxon>Fungi</taxon>
        <taxon>Dikarya</taxon>
        <taxon>Ascomycota</taxon>
        <taxon>Saccharomycotina</taxon>
        <taxon>Pichiomycetes</taxon>
        <taxon>Pichiales</taxon>
        <taxon>Pichiaceae</taxon>
        <taxon>Pichia</taxon>
    </lineage>
</organism>
<dbReference type="InterPro" id="IPR019734">
    <property type="entry name" value="TPR_rpt"/>
</dbReference>
<dbReference type="Gene3D" id="3.80.10.10">
    <property type="entry name" value="Ribonuclease Inhibitor"/>
    <property type="match status" value="1"/>
</dbReference>
<keyword evidence="4" id="KW-0436">Ligase</keyword>
<sequence>MDNQNKFFEKGITLFKQNNYQDAIIQFNRLLELYKHEQKLTKSTYYHKNYSNVLDCLSACYVKLNNVEKGLKCAKIMIYIDPFNPKGYLRLNKVYLSINETFKAYEVLKKGYMKIRQFKNSNQNGKINESLYEQLKTELKKQKDISTSNSQKSKEIELPKCQDPLQKLPIDIINLIFKQFPLSFNIQFLTVSSYWHDLLIGSSNIFDDITLKKSIRKQSFEKCLKFIIKYNQKKKMQSIFINSINIEPHDSCENSILSLFFGRKNIQVNHLSITLNSCNYHALHNYMKGNFSLLSNLKSLKLNIPLIINETSNLEILLRECYSLSNLVLIISKFDNRSKKSTGIGVHLESLKSLSILVDPNATNNKLNNILLDDFLLGNHFPRLQSLTLSRVNIQPTTLSKIISPYLKSIEFDHIPNVSIVQICECLLRKSVSNKDRNLNTLKVVETETENSLTLSHNNWFNSFYQTKIFSNLSTLMLRNSGITPNLLNDILKSTNCNIKNLHLVLNSNLVFENKLSSLNNQPSPTNGYCQITDIIEKIPRIQQLSLVGCPGFNNLTLKEMIQYSHNNHCFDDLNYLNLSMNKINGDALIKIFNRPNNLRLQKLVIQYCQIDPDTVHYIRTQKLSLSVDYKMSDRVIL</sequence>
<keyword evidence="4" id="KW-0238">DNA-binding</keyword>